<dbReference type="GO" id="GO:0005975">
    <property type="term" value="P:carbohydrate metabolic process"/>
    <property type="evidence" value="ECO:0007669"/>
    <property type="project" value="InterPro"/>
</dbReference>
<dbReference type="Gene3D" id="1.50.10.10">
    <property type="match status" value="1"/>
</dbReference>
<evidence type="ECO:0000256" key="1">
    <source>
        <dbReference type="SAM" id="SignalP"/>
    </source>
</evidence>
<evidence type="ECO:0000313" key="3">
    <source>
        <dbReference type="EMBL" id="OAF63462.1"/>
    </source>
</evidence>
<evidence type="ECO:0000259" key="2">
    <source>
        <dbReference type="Pfam" id="PF17389"/>
    </source>
</evidence>
<feature type="domain" description="Alpha-L-rhamnosidase six-hairpin glycosidase" evidence="2">
    <location>
        <begin position="411"/>
        <end position="652"/>
    </location>
</feature>
<dbReference type="GO" id="GO:0003824">
    <property type="term" value="F:catalytic activity"/>
    <property type="evidence" value="ECO:0007669"/>
    <property type="project" value="UniProtKB-ARBA"/>
</dbReference>
<keyword evidence="1" id="KW-0732">Signal</keyword>
<dbReference type="PANTHER" id="PTHR34987">
    <property type="entry name" value="C, PUTATIVE (AFU_ORTHOLOGUE AFUA_3G02880)-RELATED"/>
    <property type="match status" value="1"/>
</dbReference>
<dbReference type="OrthoDB" id="10036721at2759"/>
<dbReference type="GeneID" id="36283444"/>
<gene>
    <name evidence="3" type="ORF">VC83_00346</name>
</gene>
<dbReference type="InterPro" id="IPR012341">
    <property type="entry name" value="6hp_glycosidase-like_sf"/>
</dbReference>
<feature type="chain" id="PRO_5008056654" description="Alpha-L-rhamnosidase six-hairpin glycosidase domain-containing protein" evidence="1">
    <location>
        <begin position="28"/>
        <end position="842"/>
    </location>
</feature>
<dbReference type="VEuPathDB" id="FungiDB:GMDG_03456"/>
<feature type="signal peptide" evidence="1">
    <location>
        <begin position="1"/>
        <end position="27"/>
    </location>
</feature>
<organism evidence="3">
    <name type="scientific">Pseudogymnoascus destructans</name>
    <dbReference type="NCBI Taxonomy" id="655981"/>
    <lineage>
        <taxon>Eukaryota</taxon>
        <taxon>Fungi</taxon>
        <taxon>Dikarya</taxon>
        <taxon>Ascomycota</taxon>
        <taxon>Pezizomycotina</taxon>
        <taxon>Leotiomycetes</taxon>
        <taxon>Thelebolales</taxon>
        <taxon>Thelebolaceae</taxon>
        <taxon>Pseudogymnoascus</taxon>
    </lineage>
</organism>
<dbReference type="eggNOG" id="ENOG502QVGI">
    <property type="taxonomic scope" value="Eukaryota"/>
</dbReference>
<accession>A0A177APJ2</accession>
<dbReference type="Proteomes" id="UP000077154">
    <property type="component" value="Unassembled WGS sequence"/>
</dbReference>
<dbReference type="RefSeq" id="XP_024328730.1">
    <property type="nucleotide sequence ID" value="XM_024464040.1"/>
</dbReference>
<dbReference type="Gene3D" id="2.60.120.560">
    <property type="entry name" value="Exo-inulinase, domain 1"/>
    <property type="match status" value="1"/>
</dbReference>
<dbReference type="AlphaFoldDB" id="A0A177APJ2"/>
<name>A0A177APJ2_9PEZI</name>
<dbReference type="Pfam" id="PF17389">
    <property type="entry name" value="Bac_rhamnosid6H"/>
    <property type="match status" value="1"/>
</dbReference>
<reference evidence="3" key="1">
    <citation type="submission" date="2016-03" db="EMBL/GenBank/DDBJ databases">
        <title>Updated assembly of Pseudogymnoascus destructans, the fungus causing white-nose syndrome of bats.</title>
        <authorList>
            <person name="Palmer J.M."/>
            <person name="Drees K.P."/>
            <person name="Foster J.T."/>
            <person name="Lindner D.L."/>
        </authorList>
    </citation>
    <scope>NUCLEOTIDE SEQUENCE [LARGE SCALE GENOMIC DNA]</scope>
    <source>
        <strain evidence="3">20631-21</strain>
    </source>
</reference>
<proteinExistence type="predicted"/>
<dbReference type="Gene3D" id="2.60.420.10">
    <property type="entry name" value="Maltose phosphorylase, domain 3"/>
    <property type="match status" value="1"/>
</dbReference>
<protein>
    <recommendedName>
        <fullName evidence="2">Alpha-L-rhamnosidase six-hairpin glycosidase domain-containing protein</fullName>
    </recommendedName>
</protein>
<dbReference type="SUPFAM" id="SSF48208">
    <property type="entry name" value="Six-hairpin glycosidases"/>
    <property type="match status" value="1"/>
</dbReference>
<sequence>MMVFFIKCFRFYNTFLFWLWAVNVADAAPDAGRSYTPVAYSIGTEPVIDGLVKYAGEPLKLDAANPVVTLDYGANVAGFPFVEVSSVSASGAQIELKYSEPFGGLKEPWSNGPFLYVNGLMNSFRTETFNVSTTGPTTSFFIQGGQRWQSITLLSKEPITMNSVGFRASVDIRALSELPGAFSTSNNVHDGVWGLGARSLDLACVEAKSQPSTWDVSDKGALVRGQYPAISLRGVGFKNYEMSFSTKIVTGGVGWRAAAGPNGGYGPYFVLSTGSPKLLSTSPLQLKPNSLIAGFGFSIINQQLLPSAPAQNFDVPMDLSDNEWYRITTSITSTGYNISVNGTDAAFVPSEPFKSYINPGIGSSALTDGTFGFGPFLNQAAYYRDVEVIGQDGSVLYTNSLTGDDVYEEYGIAMNPRAVCLDGSARDREIWIGDFVHTARMIAVSTGRYDYIQSMIDFEFDWQFLDGPGAGLVPMQAPMGVGKQYRDILYPLQFGETDYHFFFLVTIGDYYTLTNDLDLLSKHWDGTKFLVKTLVSRYLDTKTNLFAASDAFWFTAQNTQHATAPTALFVIALNKLIEIAKALTDTETADYYTSLSKTISKAVNDQLWSKTLGAYSMSLDHLGDTTLLATAFTIRAGIANTSQATTGIQKLSDLFYQIGYKDSTAIGNGPGTQLSPNVQGFLLESLFLAHTQLNVAASVVVPVIKNLLEVYWPHMLNQNQYRTGSSWEYVFPDGSPGIGLFTSLNHPWGGAPTYVYTDFILGVRRERNEATGVVGWVFDPVWEVVEGLGLEWAKGRMPLSGGGWIEASWTGTKGSTEMVVKAPQGVEVEVRQRSVAKRRELV</sequence>
<dbReference type="PANTHER" id="PTHR34987:SF4">
    <property type="entry name" value="ALPHA-L-RHAMNOSIDASE C-TERMINAL DOMAIN-CONTAINING PROTEIN"/>
    <property type="match status" value="1"/>
</dbReference>
<dbReference type="InterPro" id="IPR035396">
    <property type="entry name" value="Bac_rhamnosid6H"/>
</dbReference>
<dbReference type="InterPro" id="IPR008928">
    <property type="entry name" value="6-hairpin_glycosidase_sf"/>
</dbReference>
<dbReference type="EMBL" id="KV441386">
    <property type="protein sequence ID" value="OAF63462.1"/>
    <property type="molecule type" value="Genomic_DNA"/>
</dbReference>